<proteinExistence type="inferred from homology"/>
<evidence type="ECO:0000256" key="2">
    <source>
        <dbReference type="ARBA" id="ARBA00022448"/>
    </source>
</evidence>
<protein>
    <recommendedName>
        <fullName evidence="7">ATP synthase A/B type C-terminal domain-containing protein</fullName>
    </recommendedName>
</protein>
<name>A0AAW8AQM9_KLEPN</name>
<dbReference type="EMBL" id="JAUUIA010000890">
    <property type="protein sequence ID" value="MDP0971544.1"/>
    <property type="molecule type" value="Genomic_DNA"/>
</dbReference>
<dbReference type="Proteomes" id="UP001244490">
    <property type="component" value="Unassembled WGS sequence"/>
</dbReference>
<evidence type="ECO:0000256" key="1">
    <source>
        <dbReference type="ARBA" id="ARBA00008936"/>
    </source>
</evidence>
<dbReference type="PROSITE" id="PS00152">
    <property type="entry name" value="ATPASE_ALPHA_BETA"/>
    <property type="match status" value="1"/>
</dbReference>
<dbReference type="PANTHER" id="PTHR43607">
    <property type="entry name" value="V-TYPE PROTON ATPASE CATALYTIC SUBUNIT A"/>
    <property type="match status" value="1"/>
</dbReference>
<dbReference type="InterPro" id="IPR022878">
    <property type="entry name" value="V-ATPase_asu"/>
</dbReference>
<feature type="non-terminal residue" evidence="8">
    <location>
        <position position="84"/>
    </location>
</feature>
<evidence type="ECO:0000256" key="3">
    <source>
        <dbReference type="ARBA" id="ARBA00022741"/>
    </source>
</evidence>
<keyword evidence="5" id="KW-1278">Translocase</keyword>
<dbReference type="InterPro" id="IPR027417">
    <property type="entry name" value="P-loop_NTPase"/>
</dbReference>
<reference evidence="8" key="1">
    <citation type="submission" date="2023-07" db="EMBL/GenBank/DDBJ databases">
        <authorList>
            <person name="Peng Z."/>
        </authorList>
    </citation>
    <scope>NUCLEOTIDE SEQUENCE</scope>
    <source>
        <strain evidence="8">KP219</strain>
    </source>
</reference>
<evidence type="ECO:0000313" key="9">
    <source>
        <dbReference type="Proteomes" id="UP001244490"/>
    </source>
</evidence>
<dbReference type="Gene3D" id="1.10.1140.10">
    <property type="entry name" value="Bovine Mitochondrial F1-atpase, Atp Synthase Beta Chain, Chain D, domain 3"/>
    <property type="match status" value="1"/>
</dbReference>
<comment type="similarity">
    <text evidence="1">Belongs to the ATPase alpha/beta chains family.</text>
</comment>
<evidence type="ECO:0000256" key="6">
    <source>
        <dbReference type="ARBA" id="ARBA00023065"/>
    </source>
</evidence>
<evidence type="ECO:0000313" key="8">
    <source>
        <dbReference type="EMBL" id="MDP0971544.1"/>
    </source>
</evidence>
<dbReference type="GO" id="GO:0005524">
    <property type="term" value="F:ATP binding"/>
    <property type="evidence" value="ECO:0007669"/>
    <property type="project" value="UniProtKB-KW"/>
</dbReference>
<keyword evidence="3" id="KW-0547">Nucleotide-binding</keyword>
<keyword evidence="2" id="KW-0813">Transport</keyword>
<accession>A0AAW8AQM9</accession>
<gene>
    <name evidence="8" type="ORF">Q6294_31870</name>
</gene>
<keyword evidence="4" id="KW-0067">ATP-binding</keyword>
<dbReference type="InterPro" id="IPR055190">
    <property type="entry name" value="ATP-synt_VA_C"/>
</dbReference>
<dbReference type="PANTHER" id="PTHR43607:SF1">
    <property type="entry name" value="H(+)-TRANSPORTING TWO-SECTOR ATPASE"/>
    <property type="match status" value="1"/>
</dbReference>
<dbReference type="GO" id="GO:0046961">
    <property type="term" value="F:proton-transporting ATPase activity, rotational mechanism"/>
    <property type="evidence" value="ECO:0007669"/>
    <property type="project" value="InterPro"/>
</dbReference>
<dbReference type="AlphaFoldDB" id="A0AAW8AQM9"/>
<dbReference type="Pfam" id="PF22919">
    <property type="entry name" value="ATP-synt_VA_C"/>
    <property type="match status" value="1"/>
</dbReference>
<dbReference type="InterPro" id="IPR024034">
    <property type="entry name" value="ATPase_F1/V1_b/a_C"/>
</dbReference>
<evidence type="ECO:0000256" key="5">
    <source>
        <dbReference type="ARBA" id="ARBA00022967"/>
    </source>
</evidence>
<evidence type="ECO:0000256" key="4">
    <source>
        <dbReference type="ARBA" id="ARBA00022840"/>
    </source>
</evidence>
<dbReference type="InterPro" id="IPR020003">
    <property type="entry name" value="ATPase_a/bsu_AS"/>
</dbReference>
<dbReference type="SUPFAM" id="SSF52540">
    <property type="entry name" value="P-loop containing nucleoside triphosphate hydrolases"/>
    <property type="match status" value="1"/>
</dbReference>
<evidence type="ECO:0000259" key="7">
    <source>
        <dbReference type="Pfam" id="PF22919"/>
    </source>
</evidence>
<dbReference type="Gene3D" id="3.40.50.300">
    <property type="entry name" value="P-loop containing nucleotide triphosphate hydrolases"/>
    <property type="match status" value="1"/>
</dbReference>
<dbReference type="GO" id="GO:0046034">
    <property type="term" value="P:ATP metabolic process"/>
    <property type="evidence" value="ECO:0007669"/>
    <property type="project" value="InterPro"/>
</dbReference>
<dbReference type="SUPFAM" id="SSF47917">
    <property type="entry name" value="C-terminal domain of alpha and beta subunits of F1 ATP synthase"/>
    <property type="match status" value="1"/>
</dbReference>
<organism evidence="8 9">
    <name type="scientific">Klebsiella pneumoniae</name>
    <dbReference type="NCBI Taxonomy" id="573"/>
    <lineage>
        <taxon>Bacteria</taxon>
        <taxon>Pseudomonadati</taxon>
        <taxon>Pseudomonadota</taxon>
        <taxon>Gammaproteobacteria</taxon>
        <taxon>Enterobacterales</taxon>
        <taxon>Enterobacteriaceae</taxon>
        <taxon>Klebsiella/Raoultella group</taxon>
        <taxon>Klebsiella</taxon>
        <taxon>Klebsiella pneumoniae complex</taxon>
    </lineage>
</organism>
<feature type="domain" description="ATP synthase A/B type C-terminal" evidence="7">
    <location>
        <begin position="46"/>
        <end position="84"/>
    </location>
</feature>
<sequence length="84" mass="9814">PVVQNTLRVVKVFWALQDQLAFQRHFPAIDWLTSYSLYLDKITGHWAEEVSPEFRARRDECMAILQRENELAEIVRLVGVEALS</sequence>
<feature type="non-terminal residue" evidence="8">
    <location>
        <position position="1"/>
    </location>
</feature>
<keyword evidence="6" id="KW-0406">Ion transport</keyword>
<comment type="caution">
    <text evidence="8">The sequence shown here is derived from an EMBL/GenBank/DDBJ whole genome shotgun (WGS) entry which is preliminary data.</text>
</comment>